<protein>
    <submittedName>
        <fullName evidence="2">Uncharacterized protein</fullName>
    </submittedName>
</protein>
<comment type="caution">
    <text evidence="2">The sequence shown here is derived from an EMBL/GenBank/DDBJ whole genome shotgun (WGS) entry which is preliminary data.</text>
</comment>
<sequence>MPNSTRRSLMAEQTQYCWLADDQEESEDFYPDDDLSLDCLFVYEIYCDLDPDRSSPKISGVLNSPKLHTPDFQRGARVLEQ</sequence>
<accession>A0A9W9Y492</accession>
<dbReference type="EMBL" id="JAPWDS010000001">
    <property type="protein sequence ID" value="KAJ5519965.1"/>
    <property type="molecule type" value="Genomic_DNA"/>
</dbReference>
<name>A0A9W9Y492_9EURO</name>
<dbReference type="OrthoDB" id="5985073at2759"/>
<evidence type="ECO:0000313" key="3">
    <source>
        <dbReference type="Proteomes" id="UP001149954"/>
    </source>
</evidence>
<dbReference type="Proteomes" id="UP001149954">
    <property type="component" value="Unassembled WGS sequence"/>
</dbReference>
<reference evidence="2" key="1">
    <citation type="submission" date="2022-12" db="EMBL/GenBank/DDBJ databases">
        <authorList>
            <person name="Petersen C."/>
        </authorList>
    </citation>
    <scope>NUCLEOTIDE SEQUENCE</scope>
    <source>
        <strain evidence="2">IBT 29495</strain>
    </source>
</reference>
<gene>
    <name evidence="2" type="ORF">N7463_000418</name>
</gene>
<organism evidence="2 3">
    <name type="scientific">Penicillium fimorum</name>
    <dbReference type="NCBI Taxonomy" id="1882269"/>
    <lineage>
        <taxon>Eukaryota</taxon>
        <taxon>Fungi</taxon>
        <taxon>Dikarya</taxon>
        <taxon>Ascomycota</taxon>
        <taxon>Pezizomycotina</taxon>
        <taxon>Eurotiomycetes</taxon>
        <taxon>Eurotiomycetidae</taxon>
        <taxon>Eurotiales</taxon>
        <taxon>Aspergillaceae</taxon>
        <taxon>Penicillium</taxon>
    </lineage>
</organism>
<evidence type="ECO:0000313" key="2">
    <source>
        <dbReference type="EMBL" id="KAJ5519965.1"/>
    </source>
</evidence>
<keyword evidence="3" id="KW-1185">Reference proteome</keyword>
<feature type="region of interest" description="Disordered" evidence="1">
    <location>
        <begin position="58"/>
        <end position="81"/>
    </location>
</feature>
<proteinExistence type="predicted"/>
<dbReference type="AlphaFoldDB" id="A0A9W9Y492"/>
<reference evidence="2" key="2">
    <citation type="journal article" date="2023" name="IMA Fungus">
        <title>Comparative genomic study of the Penicillium genus elucidates a diverse pangenome and 15 lateral gene transfer events.</title>
        <authorList>
            <person name="Petersen C."/>
            <person name="Sorensen T."/>
            <person name="Nielsen M.R."/>
            <person name="Sondergaard T.E."/>
            <person name="Sorensen J.L."/>
            <person name="Fitzpatrick D.A."/>
            <person name="Frisvad J.C."/>
            <person name="Nielsen K.L."/>
        </authorList>
    </citation>
    <scope>NUCLEOTIDE SEQUENCE</scope>
    <source>
        <strain evidence="2">IBT 29495</strain>
    </source>
</reference>
<evidence type="ECO:0000256" key="1">
    <source>
        <dbReference type="SAM" id="MobiDB-lite"/>
    </source>
</evidence>